<dbReference type="Proteomes" id="UP000002139">
    <property type="component" value="Chromosome"/>
</dbReference>
<accession>A9FTN9</accession>
<dbReference type="HOGENOM" id="CLU_1214174_0_0_7"/>
<reference evidence="1 2" key="1">
    <citation type="journal article" date="2007" name="Nat. Biotechnol.">
        <title>Complete genome sequence of the myxobacterium Sorangium cellulosum.</title>
        <authorList>
            <person name="Schneiker S."/>
            <person name="Perlova O."/>
            <person name="Kaiser O."/>
            <person name="Gerth K."/>
            <person name="Alici A."/>
            <person name="Altmeyer M.O."/>
            <person name="Bartels D."/>
            <person name="Bekel T."/>
            <person name="Beyer S."/>
            <person name="Bode E."/>
            <person name="Bode H.B."/>
            <person name="Bolten C.J."/>
            <person name="Choudhuri J.V."/>
            <person name="Doss S."/>
            <person name="Elnakady Y.A."/>
            <person name="Frank B."/>
            <person name="Gaigalat L."/>
            <person name="Goesmann A."/>
            <person name="Groeger C."/>
            <person name="Gross F."/>
            <person name="Jelsbak L."/>
            <person name="Jelsbak L."/>
            <person name="Kalinowski J."/>
            <person name="Kegler C."/>
            <person name="Knauber T."/>
            <person name="Konietzny S."/>
            <person name="Kopp M."/>
            <person name="Krause L."/>
            <person name="Krug D."/>
            <person name="Linke B."/>
            <person name="Mahmud T."/>
            <person name="Martinez-Arias R."/>
            <person name="McHardy A.C."/>
            <person name="Merai M."/>
            <person name="Meyer F."/>
            <person name="Mormann S."/>
            <person name="Munoz-Dorado J."/>
            <person name="Perez J."/>
            <person name="Pradella S."/>
            <person name="Rachid S."/>
            <person name="Raddatz G."/>
            <person name="Rosenau F."/>
            <person name="Rueckert C."/>
            <person name="Sasse F."/>
            <person name="Scharfe M."/>
            <person name="Schuster S.C."/>
            <person name="Suen G."/>
            <person name="Treuner-Lange A."/>
            <person name="Velicer G.J."/>
            <person name="Vorholter F.-J."/>
            <person name="Weissman K.J."/>
            <person name="Welch R.D."/>
            <person name="Wenzel S.C."/>
            <person name="Whitworth D.E."/>
            <person name="Wilhelm S."/>
            <person name="Wittmann C."/>
            <person name="Bloecker H."/>
            <person name="Puehler A."/>
            <person name="Mueller R."/>
        </authorList>
    </citation>
    <scope>NUCLEOTIDE SEQUENCE [LARGE SCALE GENOMIC DNA]</scope>
    <source>
        <strain evidence="2">So ce56</strain>
    </source>
</reference>
<protein>
    <submittedName>
        <fullName evidence="1">Uncharacterized protein</fullName>
    </submittedName>
</protein>
<proteinExistence type="predicted"/>
<keyword evidence="2" id="KW-1185">Reference proteome</keyword>
<dbReference type="KEGG" id="scl:sce8380"/>
<gene>
    <name evidence="1" type="ordered locus">sce8380</name>
</gene>
<name>A9FTN9_SORC5</name>
<evidence type="ECO:0000313" key="2">
    <source>
        <dbReference type="Proteomes" id="UP000002139"/>
    </source>
</evidence>
<evidence type="ECO:0000313" key="1">
    <source>
        <dbReference type="EMBL" id="CAN98550.1"/>
    </source>
</evidence>
<organism evidence="1 2">
    <name type="scientific">Sorangium cellulosum (strain So ce56)</name>
    <name type="common">Polyangium cellulosum (strain So ce56)</name>
    <dbReference type="NCBI Taxonomy" id="448385"/>
    <lineage>
        <taxon>Bacteria</taxon>
        <taxon>Pseudomonadati</taxon>
        <taxon>Myxococcota</taxon>
        <taxon>Polyangia</taxon>
        <taxon>Polyangiales</taxon>
        <taxon>Polyangiaceae</taxon>
        <taxon>Sorangium</taxon>
    </lineage>
</organism>
<sequence>MKPVVAYQVHLMSQMRNKSGMAKGLKLLGVDPSEVDAANAMVADVGLSFLVGNNGHLREADVVPRFLGAPRRIEPAPVEGSAFWTTKMFYSLPVWPEMELEFSFNEWGHLGNTRFVRAGAPGTRRLRLEDGLRFVGAGESRARRLRSRDVVPWRVVEDDIFISCSEAITVEWFGSMTDYCCTLLDPGSAPYFWSFDFGLLQEVEPWKDLPIDEEEIAVPGALTFRAKL</sequence>
<dbReference type="AlphaFoldDB" id="A9FTN9"/>
<dbReference type="EMBL" id="AM746676">
    <property type="protein sequence ID" value="CAN98550.1"/>
    <property type="molecule type" value="Genomic_DNA"/>
</dbReference>